<dbReference type="GO" id="GO:0034220">
    <property type="term" value="P:monoatomic ion transmembrane transport"/>
    <property type="evidence" value="ECO:0007669"/>
    <property type="project" value="UniProtKB-KW"/>
</dbReference>
<protein>
    <submittedName>
        <fullName evidence="6">Voltage-gated potassium channel beta-2 subunit</fullName>
    </submittedName>
</protein>
<dbReference type="InterPro" id="IPR036812">
    <property type="entry name" value="NAD(P)_OxRdtase_dom_sf"/>
</dbReference>
<gene>
    <name evidence="6" type="ORF">C361_05285</name>
</gene>
<evidence type="ECO:0000256" key="1">
    <source>
        <dbReference type="ARBA" id="ARBA00006515"/>
    </source>
</evidence>
<proteinExistence type="inferred from homology"/>
<dbReference type="CDD" id="cd19143">
    <property type="entry name" value="AKR_AKR6C1_2"/>
    <property type="match status" value="1"/>
</dbReference>
<sequence length="416" mass="47410">MWDVIRSPAGLYILHIGYLEEVPQQLWIYLELRHIHLSDLSFALRSLRASIINPRPAIYSTMSGQRFEPKNMLYRNLGNSGLRVPVFSYGGWLTVGYNQKGDLVKDLMQTAFDSGINMFDNAEAYAAGESESQMGRVIKELGWDRSDIIVTTKVFFGTGDKERHNTRGLSRKHIIEGVNKSLKRLVLDYVDIVFAHRPDVTTPMEETVRAFNYLIDKGLTFYWGTSEWSAMQIQQATEIARRLNMVGPVAEQPHYSMLHRERFEAEYEPLWRYENYGSTIWSPLDSGMLTGKYNDGIPQDSRYHHNLGGAMDERIKELESPEGKAKIEKVKKLTKIAERLGGSMTNLALAWTLKHKGVSTCILGATKPEQIKENVKALDIYPKLTPEVMEEIEKILDNKPDSPPSYGRLTTDGQLM</sequence>
<dbReference type="InterPro" id="IPR005399">
    <property type="entry name" value="K_chnl_volt-dep_bsu_KCNAB-rel"/>
</dbReference>
<keyword evidence="6" id="KW-0813">Transport</keyword>
<dbReference type="Pfam" id="PF00248">
    <property type="entry name" value="Aldo_ket_red"/>
    <property type="match status" value="1"/>
</dbReference>
<evidence type="ECO:0000259" key="5">
    <source>
        <dbReference type="Pfam" id="PF00248"/>
    </source>
</evidence>
<comment type="similarity">
    <text evidence="1">Belongs to the shaker potassium channel beta subunit family.</text>
</comment>
<evidence type="ECO:0000256" key="3">
    <source>
        <dbReference type="ARBA" id="ARBA00023002"/>
    </source>
</evidence>
<feature type="region of interest" description="Disordered" evidence="4">
    <location>
        <begin position="397"/>
        <end position="416"/>
    </location>
</feature>
<feature type="domain" description="NADP-dependent oxidoreductase" evidence="5">
    <location>
        <begin position="90"/>
        <end position="396"/>
    </location>
</feature>
<keyword evidence="3" id="KW-0560">Oxidoreductase</keyword>
<comment type="caution">
    <text evidence="6">The sequence shown here is derived from an EMBL/GenBank/DDBJ whole genome shotgun (WGS) entry which is preliminary data.</text>
</comment>
<evidence type="ECO:0000313" key="6">
    <source>
        <dbReference type="EMBL" id="OXG15843.1"/>
    </source>
</evidence>
<dbReference type="OrthoDB" id="1720422at2759"/>
<dbReference type="Proteomes" id="UP000199727">
    <property type="component" value="Unassembled WGS sequence"/>
</dbReference>
<name>A0A854Q6J9_CRYNE</name>
<dbReference type="Gene3D" id="3.20.20.100">
    <property type="entry name" value="NADP-dependent oxidoreductase domain"/>
    <property type="match status" value="1"/>
</dbReference>
<dbReference type="GO" id="GO:0016491">
    <property type="term" value="F:oxidoreductase activity"/>
    <property type="evidence" value="ECO:0007669"/>
    <property type="project" value="UniProtKB-KW"/>
</dbReference>
<keyword evidence="6" id="KW-0406">Ion transport</keyword>
<reference evidence="6 7" key="1">
    <citation type="submission" date="2017-06" db="EMBL/GenBank/DDBJ databases">
        <title>Global population genomics of the pathogenic fungus Cryptococcus neoformans var. grubii.</title>
        <authorList>
            <person name="Cuomo C."/>
            <person name="Litvintseva A."/>
            <person name="Chen Y."/>
            <person name="Young S."/>
            <person name="Zeng Q."/>
            <person name="Chapman S."/>
            <person name="Gujja S."/>
            <person name="Saif S."/>
            <person name="Birren B."/>
        </authorList>
    </citation>
    <scope>NUCLEOTIDE SEQUENCE [LARGE SCALE GENOMIC DNA]</scope>
    <source>
        <strain evidence="6 7">Tu259-1</strain>
    </source>
</reference>
<dbReference type="PANTHER" id="PTHR43150">
    <property type="entry name" value="HYPERKINETIC, ISOFORM M"/>
    <property type="match status" value="1"/>
</dbReference>
<dbReference type="AlphaFoldDB" id="A0A854Q6J9"/>
<evidence type="ECO:0000256" key="2">
    <source>
        <dbReference type="ARBA" id="ARBA00022857"/>
    </source>
</evidence>
<dbReference type="InterPro" id="IPR023210">
    <property type="entry name" value="NADP_OxRdtase_dom"/>
</dbReference>
<dbReference type="EMBL" id="AMKT01000069">
    <property type="protein sequence ID" value="OXG15843.1"/>
    <property type="molecule type" value="Genomic_DNA"/>
</dbReference>
<organism evidence="6 7">
    <name type="scientific">Cryptococcus neoformans Tu259-1</name>
    <dbReference type="NCBI Taxonomy" id="1230072"/>
    <lineage>
        <taxon>Eukaryota</taxon>
        <taxon>Fungi</taxon>
        <taxon>Dikarya</taxon>
        <taxon>Basidiomycota</taxon>
        <taxon>Agaricomycotina</taxon>
        <taxon>Tremellomycetes</taxon>
        <taxon>Tremellales</taxon>
        <taxon>Cryptococcaceae</taxon>
        <taxon>Cryptococcus</taxon>
        <taxon>Cryptococcus neoformans species complex</taxon>
    </lineage>
</organism>
<keyword evidence="2" id="KW-0521">NADP</keyword>
<evidence type="ECO:0000313" key="7">
    <source>
        <dbReference type="Proteomes" id="UP000199727"/>
    </source>
</evidence>
<accession>A0A854Q6J9</accession>
<dbReference type="PRINTS" id="PR01577">
    <property type="entry name" value="KCNABCHANNEL"/>
</dbReference>
<evidence type="ECO:0000256" key="4">
    <source>
        <dbReference type="SAM" id="MobiDB-lite"/>
    </source>
</evidence>
<keyword evidence="6" id="KW-0407">Ion channel</keyword>
<dbReference type="PANTHER" id="PTHR43150:SF2">
    <property type="entry name" value="HYPERKINETIC, ISOFORM M"/>
    <property type="match status" value="1"/>
</dbReference>
<dbReference type="SUPFAM" id="SSF51430">
    <property type="entry name" value="NAD(P)-linked oxidoreductase"/>
    <property type="match status" value="1"/>
</dbReference>